<proteinExistence type="predicted"/>
<accession>A0A6J5NEG6</accession>
<reference evidence="1" key="1">
    <citation type="submission" date="2020-04" db="EMBL/GenBank/DDBJ databases">
        <authorList>
            <person name="Chiriac C."/>
            <person name="Salcher M."/>
            <person name="Ghai R."/>
            <person name="Kavagutti S V."/>
        </authorList>
    </citation>
    <scope>NUCLEOTIDE SEQUENCE</scope>
</reference>
<gene>
    <name evidence="1" type="ORF">UFOVP682_10</name>
</gene>
<sequence>MVPQTYPSTLGGNGQRQMVVFKLTTLTGLSRWADYIPVKTSVTAGQLNSYDGNIYANVLGSATGKTAWLDYIPVYEDTSATAAWQVSANGYIPIYA</sequence>
<dbReference type="EMBL" id="LR796661">
    <property type="protein sequence ID" value="CAB4157177.1"/>
    <property type="molecule type" value="Genomic_DNA"/>
</dbReference>
<protein>
    <submittedName>
        <fullName evidence="1">Uncharacterized protein</fullName>
    </submittedName>
</protein>
<name>A0A6J5NEG6_9CAUD</name>
<evidence type="ECO:0000313" key="1">
    <source>
        <dbReference type="EMBL" id="CAB4157177.1"/>
    </source>
</evidence>
<organism evidence="1">
    <name type="scientific">uncultured Caudovirales phage</name>
    <dbReference type="NCBI Taxonomy" id="2100421"/>
    <lineage>
        <taxon>Viruses</taxon>
        <taxon>Duplodnaviria</taxon>
        <taxon>Heunggongvirae</taxon>
        <taxon>Uroviricota</taxon>
        <taxon>Caudoviricetes</taxon>
        <taxon>Peduoviridae</taxon>
        <taxon>Maltschvirus</taxon>
        <taxon>Maltschvirus maltsch</taxon>
    </lineage>
</organism>